<organism evidence="1 2">
    <name type="scientific">Holotrichia oblita</name>
    <name type="common">Chafer beetle</name>
    <dbReference type="NCBI Taxonomy" id="644536"/>
    <lineage>
        <taxon>Eukaryota</taxon>
        <taxon>Metazoa</taxon>
        <taxon>Ecdysozoa</taxon>
        <taxon>Arthropoda</taxon>
        <taxon>Hexapoda</taxon>
        <taxon>Insecta</taxon>
        <taxon>Pterygota</taxon>
        <taxon>Neoptera</taxon>
        <taxon>Endopterygota</taxon>
        <taxon>Coleoptera</taxon>
        <taxon>Polyphaga</taxon>
        <taxon>Scarabaeiformia</taxon>
        <taxon>Scarabaeidae</taxon>
        <taxon>Melolonthinae</taxon>
        <taxon>Holotrichia</taxon>
    </lineage>
</organism>
<evidence type="ECO:0000313" key="1">
    <source>
        <dbReference type="EMBL" id="KAI4461361.1"/>
    </source>
</evidence>
<dbReference type="EMBL" id="CM043019">
    <property type="protein sequence ID" value="KAI4461361.1"/>
    <property type="molecule type" value="Genomic_DNA"/>
</dbReference>
<name>A0ACB9T3K9_HOLOL</name>
<comment type="caution">
    <text evidence="1">The sequence shown here is derived from an EMBL/GenBank/DDBJ whole genome shotgun (WGS) entry which is preliminary data.</text>
</comment>
<evidence type="ECO:0000313" key="2">
    <source>
        <dbReference type="Proteomes" id="UP001056778"/>
    </source>
</evidence>
<accession>A0ACB9T3K9</accession>
<proteinExistence type="predicted"/>
<keyword evidence="2" id="KW-1185">Reference proteome</keyword>
<sequence length="158" mass="18554">MFKGDVLGIDIKESIRGIDTKVSILKCRYLPTQPIPVPGIDTLHGIDTSVNVTPDPEKPPKFDPHFGFDYMRKERAIKATAEELQSAKVHPKDRDYCSDFLLKFRACRKDNFPWVVKCEHEKHAYLHCQHEDFVLRMKEFERERRLLERQKRKEAMAA</sequence>
<protein>
    <submittedName>
        <fullName evidence="1">Nadh:ubiquinone oxidoreductase b18-like subunit</fullName>
    </submittedName>
</protein>
<reference evidence="1" key="1">
    <citation type="submission" date="2022-04" db="EMBL/GenBank/DDBJ databases">
        <title>Chromosome-scale genome assembly of Holotrichia oblita Faldermann.</title>
        <authorList>
            <person name="Rongchong L."/>
        </authorList>
    </citation>
    <scope>NUCLEOTIDE SEQUENCE</scope>
    <source>
        <strain evidence="1">81SQS9</strain>
    </source>
</reference>
<dbReference type="Proteomes" id="UP001056778">
    <property type="component" value="Chromosome 5"/>
</dbReference>
<gene>
    <name evidence="1" type="ORF">MML48_5g00011780</name>
</gene>